<protein>
    <recommendedName>
        <fullName evidence="3">Flagella basal body P-ring formation protein FlgA</fullName>
    </recommendedName>
</protein>
<accession>A0A1M7YSS1</accession>
<keyword evidence="9" id="KW-1185">Reference proteome</keyword>
<keyword evidence="8" id="KW-0282">Flagellum</keyword>
<dbReference type="NCBIfam" id="TIGR03170">
    <property type="entry name" value="flgA_cterm"/>
    <property type="match status" value="1"/>
</dbReference>
<keyword evidence="8" id="KW-0966">Cell projection</keyword>
<dbReference type="PANTHER" id="PTHR36307:SF1">
    <property type="entry name" value="FLAGELLA BASAL BODY P-RING FORMATION PROTEIN FLGA"/>
    <property type="match status" value="1"/>
</dbReference>
<evidence type="ECO:0000256" key="3">
    <source>
        <dbReference type="ARBA" id="ARBA00014754"/>
    </source>
</evidence>
<evidence type="ECO:0000256" key="5">
    <source>
        <dbReference type="ARBA" id="ARBA00022764"/>
    </source>
</evidence>
<name>A0A1M7YSS1_9VIBR</name>
<dbReference type="Gene3D" id="2.30.30.760">
    <property type="match status" value="1"/>
</dbReference>
<proteinExistence type="inferred from homology"/>
<dbReference type="InterPro" id="IPR041231">
    <property type="entry name" value="FlgA_N"/>
</dbReference>
<dbReference type="SMART" id="SM00858">
    <property type="entry name" value="SAF"/>
    <property type="match status" value="1"/>
</dbReference>
<dbReference type="Pfam" id="PF13144">
    <property type="entry name" value="ChapFlgA"/>
    <property type="match status" value="1"/>
</dbReference>
<evidence type="ECO:0000259" key="7">
    <source>
        <dbReference type="SMART" id="SM00858"/>
    </source>
</evidence>
<organism evidence="8 9">
    <name type="scientific">Vibrio quintilis</name>
    <dbReference type="NCBI Taxonomy" id="1117707"/>
    <lineage>
        <taxon>Bacteria</taxon>
        <taxon>Pseudomonadati</taxon>
        <taxon>Pseudomonadota</taxon>
        <taxon>Gammaproteobacteria</taxon>
        <taxon>Vibrionales</taxon>
        <taxon>Vibrionaceae</taxon>
        <taxon>Vibrio</taxon>
    </lineage>
</organism>
<sequence length="265" mass="30003">MTYIRQRKYHFRTTETIPQRRKSLISSVFHVLILLSCVVLFSAPALAVTQAEKAIHQAVTAHLQQELKEAARQYKWKKYTHHWDIWIPASASHLPLCQTKLTVSSRDNQQWPVGRLKRQVQCNDPQHSWRLTVTVKASLTLPVVVIKQQVKRGNTVSAPMLKLEKRTLTRETSFLTRITQAKGKTATRRLRAGQIVNPVWLEKPPLVKKGNLVLIIASKDGVSASTRGTALEQGGKGDQIKVENMKSKKIIRAVVTGINEVHTQF</sequence>
<comment type="function">
    <text evidence="6">Involved in the assembly process of the P-ring formation. It may associate with FlgF on the rod constituting a structure essential for the P-ring assembly or may act as a modulator protein for the P-ring assembly.</text>
</comment>
<evidence type="ECO:0000256" key="6">
    <source>
        <dbReference type="ARBA" id="ARBA00025643"/>
    </source>
</evidence>
<evidence type="ECO:0000256" key="4">
    <source>
        <dbReference type="ARBA" id="ARBA00022729"/>
    </source>
</evidence>
<dbReference type="Pfam" id="PF17656">
    <property type="entry name" value="ChapFlgA_N"/>
    <property type="match status" value="1"/>
</dbReference>
<dbReference type="Proteomes" id="UP000184600">
    <property type="component" value="Unassembled WGS sequence"/>
</dbReference>
<dbReference type="InterPro" id="IPR013974">
    <property type="entry name" value="SAF"/>
</dbReference>
<dbReference type="STRING" id="1117707.VQ7734_01410"/>
<reference evidence="9" key="1">
    <citation type="submission" date="2016-12" db="EMBL/GenBank/DDBJ databases">
        <authorList>
            <person name="Rodrigo-Torres L."/>
            <person name="Arahal R.D."/>
            <person name="Lucena T."/>
        </authorList>
    </citation>
    <scope>NUCLEOTIDE SEQUENCE [LARGE SCALE GENOMIC DNA]</scope>
</reference>
<evidence type="ECO:0000256" key="1">
    <source>
        <dbReference type="ARBA" id="ARBA00004418"/>
    </source>
</evidence>
<feature type="domain" description="SAF" evidence="7">
    <location>
        <begin position="141"/>
        <end position="202"/>
    </location>
</feature>
<dbReference type="InterPro" id="IPR017585">
    <property type="entry name" value="SAF_FlgA"/>
</dbReference>
<dbReference type="OrthoDB" id="1669037at2"/>
<dbReference type="Gene3D" id="3.90.1210.10">
    <property type="entry name" value="Antifreeze-like/N-acetylneuraminic acid synthase C-terminal domain"/>
    <property type="match status" value="1"/>
</dbReference>
<keyword evidence="5" id="KW-0574">Periplasm</keyword>
<dbReference type="PANTHER" id="PTHR36307">
    <property type="entry name" value="FLAGELLA BASAL BODY P-RING FORMATION PROTEIN FLGA"/>
    <property type="match status" value="1"/>
</dbReference>
<evidence type="ECO:0000313" key="9">
    <source>
        <dbReference type="Proteomes" id="UP000184600"/>
    </source>
</evidence>
<dbReference type="InterPro" id="IPR039246">
    <property type="entry name" value="Flagellar_FlgA"/>
</dbReference>
<keyword evidence="4" id="KW-0732">Signal</keyword>
<dbReference type="CDD" id="cd11614">
    <property type="entry name" value="SAF_CpaB_FlgA_like"/>
    <property type="match status" value="1"/>
</dbReference>
<comment type="subcellular location">
    <subcellularLocation>
        <location evidence="1">Periplasm</location>
    </subcellularLocation>
</comment>
<dbReference type="EMBL" id="FRFG01000016">
    <property type="protein sequence ID" value="SHO55664.1"/>
    <property type="molecule type" value="Genomic_DNA"/>
</dbReference>
<dbReference type="GO" id="GO:0044780">
    <property type="term" value="P:bacterial-type flagellum assembly"/>
    <property type="evidence" value="ECO:0007669"/>
    <property type="project" value="InterPro"/>
</dbReference>
<dbReference type="GO" id="GO:0042597">
    <property type="term" value="C:periplasmic space"/>
    <property type="evidence" value="ECO:0007669"/>
    <property type="project" value="UniProtKB-SubCell"/>
</dbReference>
<evidence type="ECO:0000256" key="2">
    <source>
        <dbReference type="ARBA" id="ARBA00010474"/>
    </source>
</evidence>
<keyword evidence="8" id="KW-0969">Cilium</keyword>
<comment type="similarity">
    <text evidence="2">Belongs to the FlgA family.</text>
</comment>
<dbReference type="AlphaFoldDB" id="A0A1M7YSS1"/>
<evidence type="ECO:0000313" key="8">
    <source>
        <dbReference type="EMBL" id="SHO55664.1"/>
    </source>
</evidence>
<gene>
    <name evidence="8" type="ORF">VQ7734_01410</name>
</gene>